<dbReference type="AlphaFoldDB" id="K2R6R9"/>
<comment type="caution">
    <text evidence="1">The sequence shown here is derived from an EMBL/GenBank/DDBJ whole genome shotgun (WGS) entry which is preliminary data.</text>
</comment>
<evidence type="ECO:0000313" key="2">
    <source>
        <dbReference type="Proteomes" id="UP000007129"/>
    </source>
</evidence>
<gene>
    <name evidence="1" type="ORF">MPH_12975</name>
</gene>
<reference evidence="1 2" key="1">
    <citation type="journal article" date="2012" name="BMC Genomics">
        <title>Tools to kill: Genome of one of the most destructive plant pathogenic fungi Macrophomina phaseolina.</title>
        <authorList>
            <person name="Islam M.S."/>
            <person name="Haque M.S."/>
            <person name="Islam M.M."/>
            <person name="Emdad E.M."/>
            <person name="Halim A."/>
            <person name="Hossen Q.M.M."/>
            <person name="Hossain M.Z."/>
            <person name="Ahmed B."/>
            <person name="Rahim S."/>
            <person name="Rahman M.S."/>
            <person name="Alam M.M."/>
            <person name="Hou S."/>
            <person name="Wan X."/>
            <person name="Saito J.A."/>
            <person name="Alam M."/>
        </authorList>
    </citation>
    <scope>NUCLEOTIDE SEQUENCE [LARGE SCALE GENOMIC DNA]</scope>
    <source>
        <strain evidence="1 2">MS6</strain>
    </source>
</reference>
<name>K2R6R9_MACPH</name>
<sequence length="310" mass="35566">MQHSKSDVFQRHYLPRYISADTQAAYRGMAPQSAVMRAVSGMRRSIDPRRPRKLTAEQSASIERHPRVVELYGKRNEIIRNLAKAKHTRASSTALSRLRSARLNATLAYRREKRQQKQALLEKVKKEFDRDQAIADIQSQLLNQPVDTIRQTLGGHLSLPRARVYRTLFTLPESTSEKEKHRRLYAIAALVVLCGAEENNPTCSRTSDCFPEKGSQRYNHTAAESIAPLARIGGSCPPQRRLTQCFLCLGDRELSMQKRTKEFYSRKDLEKHLSRHHLRCTSEKSVTVCPIDGQKLFGYSELIDHWRSSH</sequence>
<dbReference type="STRING" id="1126212.K2R6R9"/>
<proteinExistence type="predicted"/>
<accession>K2R6R9</accession>
<dbReference type="HOGENOM" id="CLU_015282_0_0_1"/>
<dbReference type="Pfam" id="PF11917">
    <property type="entry name" value="DUF3435"/>
    <property type="match status" value="1"/>
</dbReference>
<dbReference type="Proteomes" id="UP000007129">
    <property type="component" value="Unassembled WGS sequence"/>
</dbReference>
<dbReference type="PANTHER" id="PTHR37535">
    <property type="entry name" value="FLUG DOMAIN PROTEIN"/>
    <property type="match status" value="1"/>
</dbReference>
<dbReference type="PANTHER" id="PTHR37535:SF2">
    <property type="entry name" value="FINGER DOMAIN PROTEIN, PUTATIVE (AFU_ORTHOLOGUE AFUA_6G09300)-RELATED"/>
    <property type="match status" value="1"/>
</dbReference>
<dbReference type="OrthoDB" id="4485682at2759"/>
<dbReference type="EMBL" id="AHHD01000545">
    <property type="protein sequence ID" value="EKG09943.1"/>
    <property type="molecule type" value="Genomic_DNA"/>
</dbReference>
<organism evidence="1 2">
    <name type="scientific">Macrophomina phaseolina (strain MS6)</name>
    <name type="common">Charcoal rot fungus</name>
    <dbReference type="NCBI Taxonomy" id="1126212"/>
    <lineage>
        <taxon>Eukaryota</taxon>
        <taxon>Fungi</taxon>
        <taxon>Dikarya</taxon>
        <taxon>Ascomycota</taxon>
        <taxon>Pezizomycotina</taxon>
        <taxon>Dothideomycetes</taxon>
        <taxon>Dothideomycetes incertae sedis</taxon>
        <taxon>Botryosphaeriales</taxon>
        <taxon>Botryosphaeriaceae</taxon>
        <taxon>Macrophomina</taxon>
    </lineage>
</organism>
<protein>
    <submittedName>
        <fullName evidence="1">Uncharacterized protein</fullName>
    </submittedName>
</protein>
<dbReference type="InParanoid" id="K2R6R9"/>
<dbReference type="VEuPathDB" id="FungiDB:MPH_12975"/>
<dbReference type="InterPro" id="IPR021842">
    <property type="entry name" value="DUF3435"/>
</dbReference>
<dbReference type="eggNOG" id="ENOG502QW3K">
    <property type="taxonomic scope" value="Eukaryota"/>
</dbReference>
<evidence type="ECO:0000313" key="1">
    <source>
        <dbReference type="EMBL" id="EKG09943.1"/>
    </source>
</evidence>